<evidence type="ECO:0000256" key="1">
    <source>
        <dbReference type="SAM" id="Phobius"/>
    </source>
</evidence>
<keyword evidence="1" id="KW-1133">Transmembrane helix</keyword>
<dbReference type="GO" id="GO:0006506">
    <property type="term" value="P:GPI anchor biosynthetic process"/>
    <property type="evidence" value="ECO:0007669"/>
    <property type="project" value="TreeGrafter"/>
</dbReference>
<proteinExistence type="predicted"/>
<name>A0A5M3Y6I1_9ACTN</name>
<keyword evidence="1" id="KW-0472">Membrane</keyword>
<evidence type="ECO:0000313" key="4">
    <source>
        <dbReference type="Proteomes" id="UP000377595"/>
    </source>
</evidence>
<gene>
    <name evidence="3" type="ORF">Aple_100170</name>
</gene>
<dbReference type="SUPFAM" id="SSF56219">
    <property type="entry name" value="DNase I-like"/>
    <property type="match status" value="1"/>
</dbReference>
<protein>
    <recommendedName>
        <fullName evidence="2">Endonuclease/exonuclease/phosphatase domain-containing protein</fullName>
    </recommendedName>
</protein>
<sequence>MIPHLRATRITHVQRGGVLMSRWPIAALTLGLLLLLDALRVFLPSLITLYGRAGDTPPEQLGLFAALWFVIPFTAIAIARFVGPRAVMLSGATVLAATRIALQGTDGGAPQLYLSAASVCAGLFFLFGCARTLARAAVPVGITMGLGLSGLLHIAIDHMDLIWQDGLFPWFPAVAVPAAFLWSALLAKPVEDIAPAAVWFLLGPALFLTGQYLGPGAAITGSWSGGSNEFAAAASVAALGVACLSLVPFAIAPILANAPVHVYRVLFPAGLLIGVFSPVVGSAQAILLAAGLGGCLGLATLSPGRYRPGAMLLAGTLVFLVATFAFYASYDADLGFPNTIVPMVIGVAAALIGVGRRLDRGLVPTPRIRLPVLVSGTLAGLLLPPLLVAGLTWRTIPATQTAEGREFTLVAYNIRMGYGLAGTLDLDRIAAWARTMRPDVVLLSEVDRGWLLNGGHDDLDRIAQGLGMRYYFAPAADRLWGDALLTNLPVREAVSNRLGKHDHPTGAQAQAIVLTVGGHEIGIVNTHLQAPPGQAPEVAALAQGLAAGNTAVAAVAATSGGTPRPVVLAGDLNTTKDDPEMRVLEAAGFTDPLIAQGDPPTSPAENPVKRIDHVLITPGLQVVQASVPRVPFSDHLPVVVRLRLS</sequence>
<feature type="transmembrane region" description="Helical" evidence="1">
    <location>
        <begin position="193"/>
        <end position="213"/>
    </location>
</feature>
<dbReference type="PANTHER" id="PTHR14859:SF1">
    <property type="entry name" value="PGAP2-INTERACTING PROTEIN"/>
    <property type="match status" value="1"/>
</dbReference>
<comment type="caution">
    <text evidence="3">The sequence shown here is derived from an EMBL/GenBank/DDBJ whole genome shotgun (WGS) entry which is preliminary data.</text>
</comment>
<dbReference type="AlphaFoldDB" id="A0A5M3Y6I1"/>
<feature type="transmembrane region" description="Helical" evidence="1">
    <location>
        <begin position="233"/>
        <end position="255"/>
    </location>
</feature>
<dbReference type="PANTHER" id="PTHR14859">
    <property type="entry name" value="CALCOFLUOR WHITE HYPERSENSITIVE PROTEIN PRECURSOR"/>
    <property type="match status" value="1"/>
</dbReference>
<feature type="transmembrane region" description="Helical" evidence="1">
    <location>
        <begin position="168"/>
        <end position="186"/>
    </location>
</feature>
<evidence type="ECO:0000313" key="3">
    <source>
        <dbReference type="EMBL" id="GES27118.1"/>
    </source>
</evidence>
<dbReference type="InterPro" id="IPR051916">
    <property type="entry name" value="GPI-anchor_lipid_remodeler"/>
</dbReference>
<feature type="transmembrane region" description="Helical" evidence="1">
    <location>
        <begin position="262"/>
        <end position="279"/>
    </location>
</feature>
<keyword evidence="1" id="KW-0812">Transmembrane</keyword>
<evidence type="ECO:0000259" key="2">
    <source>
        <dbReference type="Pfam" id="PF03372"/>
    </source>
</evidence>
<dbReference type="EMBL" id="BLAF01000110">
    <property type="protein sequence ID" value="GES27118.1"/>
    <property type="molecule type" value="Genomic_DNA"/>
</dbReference>
<keyword evidence="4" id="KW-1185">Reference proteome</keyword>
<dbReference type="InterPro" id="IPR036691">
    <property type="entry name" value="Endo/exonu/phosph_ase_sf"/>
</dbReference>
<dbReference type="Pfam" id="PF03372">
    <property type="entry name" value="Exo_endo_phos"/>
    <property type="match status" value="1"/>
</dbReference>
<dbReference type="GO" id="GO:0016020">
    <property type="term" value="C:membrane"/>
    <property type="evidence" value="ECO:0007669"/>
    <property type="project" value="GOC"/>
</dbReference>
<dbReference type="Proteomes" id="UP000377595">
    <property type="component" value="Unassembled WGS sequence"/>
</dbReference>
<feature type="transmembrane region" description="Helical" evidence="1">
    <location>
        <begin position="370"/>
        <end position="393"/>
    </location>
</feature>
<feature type="transmembrane region" description="Helical" evidence="1">
    <location>
        <begin position="61"/>
        <end position="79"/>
    </location>
</feature>
<feature type="transmembrane region" description="Helical" evidence="1">
    <location>
        <begin position="309"/>
        <end position="328"/>
    </location>
</feature>
<feature type="transmembrane region" description="Helical" evidence="1">
    <location>
        <begin position="21"/>
        <end position="41"/>
    </location>
</feature>
<organism evidence="3 4">
    <name type="scientific">Acrocarpospora pleiomorpha</name>
    <dbReference type="NCBI Taxonomy" id="90975"/>
    <lineage>
        <taxon>Bacteria</taxon>
        <taxon>Bacillati</taxon>
        <taxon>Actinomycetota</taxon>
        <taxon>Actinomycetes</taxon>
        <taxon>Streptosporangiales</taxon>
        <taxon>Streptosporangiaceae</taxon>
        <taxon>Acrocarpospora</taxon>
    </lineage>
</organism>
<dbReference type="Gene3D" id="3.60.10.10">
    <property type="entry name" value="Endonuclease/exonuclease/phosphatase"/>
    <property type="match status" value="1"/>
</dbReference>
<feature type="transmembrane region" description="Helical" evidence="1">
    <location>
        <begin position="340"/>
        <end position="358"/>
    </location>
</feature>
<feature type="transmembrane region" description="Helical" evidence="1">
    <location>
        <begin position="86"/>
        <end position="105"/>
    </location>
</feature>
<dbReference type="InterPro" id="IPR005135">
    <property type="entry name" value="Endo/exonuclease/phosphatase"/>
</dbReference>
<reference evidence="3 4" key="1">
    <citation type="submission" date="2019-10" db="EMBL/GenBank/DDBJ databases">
        <title>Whole genome shotgun sequence of Acrocarpospora pleiomorpha NBRC 16267.</title>
        <authorList>
            <person name="Ichikawa N."/>
            <person name="Kimura A."/>
            <person name="Kitahashi Y."/>
            <person name="Komaki H."/>
            <person name="Oguchi A."/>
        </authorList>
    </citation>
    <scope>NUCLEOTIDE SEQUENCE [LARGE SCALE GENOMIC DNA]</scope>
    <source>
        <strain evidence="3 4">NBRC 16267</strain>
    </source>
</reference>
<feature type="transmembrane region" description="Helical" evidence="1">
    <location>
        <begin position="111"/>
        <end position="129"/>
    </location>
</feature>
<feature type="transmembrane region" description="Helical" evidence="1">
    <location>
        <begin position="136"/>
        <end position="156"/>
    </location>
</feature>
<feature type="domain" description="Endonuclease/exonuclease/phosphatase" evidence="2">
    <location>
        <begin position="411"/>
        <end position="635"/>
    </location>
</feature>
<dbReference type="GO" id="GO:0003824">
    <property type="term" value="F:catalytic activity"/>
    <property type="evidence" value="ECO:0007669"/>
    <property type="project" value="InterPro"/>
</dbReference>
<accession>A0A5M3Y6I1</accession>